<feature type="non-terminal residue" evidence="3">
    <location>
        <position position="96"/>
    </location>
</feature>
<sequence>RFLCYVAADSPQVESSSDSLSINGGFIAMAAGLSVVVPLICVLVMQLRRAKREERERARQRTDASGGENGATDPPPSYEQVFGSSYEAVSHSRNGS</sequence>
<evidence type="ECO:0000313" key="3">
    <source>
        <dbReference type="EMBL" id="CEK49641.1"/>
    </source>
</evidence>
<organism evidence="3">
    <name type="scientific">Arion vulgaris</name>
    <dbReference type="NCBI Taxonomy" id="1028688"/>
    <lineage>
        <taxon>Eukaryota</taxon>
        <taxon>Metazoa</taxon>
        <taxon>Spiralia</taxon>
        <taxon>Lophotrochozoa</taxon>
        <taxon>Mollusca</taxon>
        <taxon>Gastropoda</taxon>
        <taxon>Heterobranchia</taxon>
        <taxon>Euthyneura</taxon>
        <taxon>Panpulmonata</taxon>
        <taxon>Eupulmonata</taxon>
        <taxon>Stylommatophora</taxon>
        <taxon>Helicina</taxon>
        <taxon>Arionoidea</taxon>
        <taxon>Arionidae</taxon>
        <taxon>Arion</taxon>
    </lineage>
</organism>
<keyword evidence="2" id="KW-0472">Membrane</keyword>
<dbReference type="EMBL" id="HACG01002776">
    <property type="protein sequence ID" value="CEK49641.1"/>
    <property type="molecule type" value="Transcribed_RNA"/>
</dbReference>
<keyword evidence="2" id="KW-1133">Transmembrane helix</keyword>
<accession>A0A0B6Y1D6</accession>
<reference evidence="3" key="1">
    <citation type="submission" date="2014-12" db="EMBL/GenBank/DDBJ databases">
        <title>Insight into the proteome of Arion vulgaris.</title>
        <authorList>
            <person name="Aradska J."/>
            <person name="Bulat T."/>
            <person name="Smidak R."/>
            <person name="Sarate P."/>
            <person name="Gangsoo J."/>
            <person name="Sialana F."/>
            <person name="Bilban M."/>
            <person name="Lubec G."/>
        </authorList>
    </citation>
    <scope>NUCLEOTIDE SEQUENCE</scope>
    <source>
        <tissue evidence="3">Skin</tissue>
    </source>
</reference>
<feature type="compositionally biased region" description="Basic and acidic residues" evidence="1">
    <location>
        <begin position="51"/>
        <end position="62"/>
    </location>
</feature>
<keyword evidence="2" id="KW-0812">Transmembrane</keyword>
<evidence type="ECO:0000256" key="1">
    <source>
        <dbReference type="SAM" id="MobiDB-lite"/>
    </source>
</evidence>
<gene>
    <name evidence="3" type="primary">ORF8406</name>
</gene>
<feature type="non-terminal residue" evidence="3">
    <location>
        <position position="1"/>
    </location>
</feature>
<evidence type="ECO:0000256" key="2">
    <source>
        <dbReference type="SAM" id="Phobius"/>
    </source>
</evidence>
<protein>
    <submittedName>
        <fullName evidence="3">Uncharacterized protein</fullName>
    </submittedName>
</protein>
<proteinExistence type="predicted"/>
<feature type="region of interest" description="Disordered" evidence="1">
    <location>
        <begin position="50"/>
        <end position="96"/>
    </location>
</feature>
<feature type="transmembrane region" description="Helical" evidence="2">
    <location>
        <begin position="26"/>
        <end position="47"/>
    </location>
</feature>
<dbReference type="AlphaFoldDB" id="A0A0B6Y1D6"/>
<name>A0A0B6Y1D6_9EUPU</name>